<feature type="signal peptide" evidence="9">
    <location>
        <begin position="1"/>
        <end position="21"/>
    </location>
</feature>
<dbReference type="InterPro" id="IPR051962">
    <property type="entry name" value="Cuticlin"/>
</dbReference>
<feature type="domain" description="ZP" evidence="10">
    <location>
        <begin position="35"/>
        <end position="275"/>
    </location>
</feature>
<dbReference type="PROSITE" id="PS51034">
    <property type="entry name" value="ZP_2"/>
    <property type="match status" value="1"/>
</dbReference>
<dbReference type="Pfam" id="PF25301">
    <property type="entry name" value="CUT_C"/>
    <property type="match status" value="1"/>
</dbReference>
<accession>A0A914VUW9</accession>
<dbReference type="PANTHER" id="PTHR22907">
    <property type="entry name" value="GH04558P"/>
    <property type="match status" value="1"/>
</dbReference>
<keyword evidence="11" id="KW-1185">Reference proteome</keyword>
<name>A0A914VUW9_9BILA</name>
<dbReference type="GO" id="GO:0042302">
    <property type="term" value="F:structural constituent of cuticle"/>
    <property type="evidence" value="ECO:0007669"/>
    <property type="project" value="UniProtKB-KW"/>
</dbReference>
<feature type="transmembrane region" description="Helical" evidence="8">
    <location>
        <begin position="360"/>
        <end position="384"/>
    </location>
</feature>
<evidence type="ECO:0000256" key="1">
    <source>
        <dbReference type="ARBA" id="ARBA00004251"/>
    </source>
</evidence>
<dbReference type="InterPro" id="IPR001507">
    <property type="entry name" value="ZP_dom"/>
</dbReference>
<evidence type="ECO:0000256" key="3">
    <source>
        <dbReference type="ARBA" id="ARBA00022475"/>
    </source>
</evidence>
<keyword evidence="2" id="KW-0193">Cuticle</keyword>
<evidence type="ECO:0000256" key="9">
    <source>
        <dbReference type="SAM" id="SignalP"/>
    </source>
</evidence>
<feature type="chain" id="PRO_5037333175" evidence="9">
    <location>
        <begin position="22"/>
        <end position="393"/>
    </location>
</feature>
<sequence length="393" mass="43412">MRRCCIVLGLVAAFFAYKADALAIDNELLGDPVVDCQDTMVSLTFNTRKPFTGRVYVQGLADDDRCSRNFATNVDQDKFSMMVQNGDCAMARQRVSGTLEGIMFSLTIVVSFHGTFVTKVDRAYRCMCFFRNIKRVTSGIDISGIGTTELLDTAKMPTCTYSIHSGGIDGPLLRFGKVGEQITHVWECDDESQGFLVHSCWVNDGRGNRFDLLDIDGCAVDPIIQPDIKYEQSLTKASVETWSYKFSDTSVLNYQCVLELCKKAQGECDGLTPPACGRGKRSVNTIVVKADRPKTLSDMSENEMDVVASMDILDTLDETDLNRPAISNELLTELNSGANIYHPRNGFIAAGDRTCMSNPAFGLLLALTVILFVTSMVASTLLCYRVRNYDAKH</sequence>
<proteinExistence type="predicted"/>
<evidence type="ECO:0000256" key="7">
    <source>
        <dbReference type="ARBA" id="ARBA00023136"/>
    </source>
</evidence>
<evidence type="ECO:0000313" key="11">
    <source>
        <dbReference type="Proteomes" id="UP000887566"/>
    </source>
</evidence>
<dbReference type="PANTHER" id="PTHR22907:SF54">
    <property type="entry name" value="GH04558P"/>
    <property type="match status" value="1"/>
</dbReference>
<reference evidence="12" key="1">
    <citation type="submission" date="2022-11" db="UniProtKB">
        <authorList>
            <consortium name="WormBaseParasite"/>
        </authorList>
    </citation>
    <scope>IDENTIFICATION</scope>
</reference>
<evidence type="ECO:0000313" key="12">
    <source>
        <dbReference type="WBParaSite" id="PSAMB.scaffold251size61181.g3902.t1"/>
    </source>
</evidence>
<dbReference type="InterPro" id="IPR057475">
    <property type="entry name" value="CUT_C"/>
</dbReference>
<evidence type="ECO:0000259" key="10">
    <source>
        <dbReference type="PROSITE" id="PS51034"/>
    </source>
</evidence>
<dbReference type="Proteomes" id="UP000887566">
    <property type="component" value="Unplaced"/>
</dbReference>
<evidence type="ECO:0000256" key="8">
    <source>
        <dbReference type="SAM" id="Phobius"/>
    </source>
</evidence>
<dbReference type="InterPro" id="IPR056953">
    <property type="entry name" value="CUT_N"/>
</dbReference>
<dbReference type="Pfam" id="PF25057">
    <property type="entry name" value="CUT_N"/>
    <property type="match status" value="1"/>
</dbReference>
<evidence type="ECO:0000256" key="5">
    <source>
        <dbReference type="ARBA" id="ARBA00022729"/>
    </source>
</evidence>
<keyword evidence="7 8" id="KW-0472">Membrane</keyword>
<protein>
    <submittedName>
        <fullName evidence="12">ZP domain-containing protein</fullName>
    </submittedName>
</protein>
<comment type="subcellular location">
    <subcellularLocation>
        <location evidence="1">Cell membrane</location>
        <topology evidence="1">Single-pass type I membrane protein</topology>
    </subcellularLocation>
</comment>
<keyword evidence="6 8" id="KW-1133">Transmembrane helix</keyword>
<dbReference type="SMART" id="SM00241">
    <property type="entry name" value="ZP"/>
    <property type="match status" value="1"/>
</dbReference>
<evidence type="ECO:0000256" key="4">
    <source>
        <dbReference type="ARBA" id="ARBA00022692"/>
    </source>
</evidence>
<keyword evidence="3" id="KW-1003">Cell membrane</keyword>
<evidence type="ECO:0000256" key="6">
    <source>
        <dbReference type="ARBA" id="ARBA00022989"/>
    </source>
</evidence>
<keyword evidence="5 9" id="KW-0732">Signal</keyword>
<dbReference type="AlphaFoldDB" id="A0A914VUW9"/>
<organism evidence="11 12">
    <name type="scientific">Plectus sambesii</name>
    <dbReference type="NCBI Taxonomy" id="2011161"/>
    <lineage>
        <taxon>Eukaryota</taxon>
        <taxon>Metazoa</taxon>
        <taxon>Ecdysozoa</taxon>
        <taxon>Nematoda</taxon>
        <taxon>Chromadorea</taxon>
        <taxon>Plectida</taxon>
        <taxon>Plectina</taxon>
        <taxon>Plectoidea</taxon>
        <taxon>Plectidae</taxon>
        <taxon>Plectus</taxon>
    </lineage>
</organism>
<keyword evidence="4 8" id="KW-0812">Transmembrane</keyword>
<dbReference type="WBParaSite" id="PSAMB.scaffold251size61181.g3902.t1">
    <property type="protein sequence ID" value="PSAMB.scaffold251size61181.g3902.t1"/>
    <property type="gene ID" value="PSAMB.scaffold251size61181.g3902"/>
</dbReference>
<evidence type="ECO:0000256" key="2">
    <source>
        <dbReference type="ARBA" id="ARBA00022460"/>
    </source>
</evidence>
<dbReference type="GO" id="GO:0005886">
    <property type="term" value="C:plasma membrane"/>
    <property type="evidence" value="ECO:0007669"/>
    <property type="project" value="UniProtKB-SubCell"/>
</dbReference>